<dbReference type="EMBL" id="MHTS01000020">
    <property type="protein sequence ID" value="OHA64177.1"/>
    <property type="molecule type" value="Genomic_DNA"/>
</dbReference>
<keyword evidence="7" id="KW-0460">Magnesium</keyword>
<evidence type="ECO:0000256" key="6">
    <source>
        <dbReference type="ARBA" id="ARBA00022741"/>
    </source>
</evidence>
<accession>A0A1G2QUS7</accession>
<sequence length="505" mass="58368">MVSGIPREVLEVVGKLEKAGFDAYVVGGCVRDLLLGREPEDWDVTTNAKPEEVQKIFPESFYENKFFTVTVQTQSENPKLKGIEVTTYRSDHKYTDRRRPEEVKYAKTIDEDLSRRDFTVNAIALGFHEARSMKHETAKEEGFMLQASGFMIVDPFEGQKDLKRKIIRAVGNPEERFAEDALRMMRAARLATVLNFTIEEKTRKAIQEKSALLKEISKERVRDELVKIIMAARAREGIELLYELKLLQYSMPELEEGYGVQQNKHHKYTVWEHNLFSLEYAAKQQWNLAVRVAALLHDVAKPRVKEGEGSDATFYNHEVVGASMAKQILTRLKFPGKDIEKIIKLIRYHMFYYNVDEVTESSVRRLVRKIGAENIENLLQLRMADRIGSGVPKAQPYKLRHWQYMIERVSRDPLSVTMLNIKGDDILKLLGISPGPRVGWFLHVLFGEVLDDPKKNDKAYLEGRLKELHKLSDEELQKFAKKVKEEMERVEAAADESVKQKYFVK</sequence>
<dbReference type="AlphaFoldDB" id="A0A1G2QUS7"/>
<dbReference type="InterPro" id="IPR003607">
    <property type="entry name" value="HD/PDEase_dom"/>
</dbReference>
<dbReference type="Proteomes" id="UP000178170">
    <property type="component" value="Unassembled WGS sequence"/>
</dbReference>
<dbReference type="GO" id="GO:0008033">
    <property type="term" value="P:tRNA processing"/>
    <property type="evidence" value="ECO:0007669"/>
    <property type="project" value="UniProtKB-KW"/>
</dbReference>
<dbReference type="CDD" id="cd00077">
    <property type="entry name" value="HDc"/>
    <property type="match status" value="1"/>
</dbReference>
<evidence type="ECO:0000256" key="4">
    <source>
        <dbReference type="ARBA" id="ARBA00022695"/>
    </source>
</evidence>
<dbReference type="InterPro" id="IPR006675">
    <property type="entry name" value="HDIG_dom"/>
</dbReference>
<keyword evidence="5" id="KW-0479">Metal-binding</keyword>
<evidence type="ECO:0000313" key="10">
    <source>
        <dbReference type="EMBL" id="OHA64177.1"/>
    </source>
</evidence>
<dbReference type="InterPro" id="IPR050264">
    <property type="entry name" value="Bact_CCA-adding_enz_type3_sf"/>
</dbReference>
<dbReference type="GO" id="GO:0000049">
    <property type="term" value="F:tRNA binding"/>
    <property type="evidence" value="ECO:0007669"/>
    <property type="project" value="TreeGrafter"/>
</dbReference>
<keyword evidence="4" id="KW-0548">Nucleotidyltransferase</keyword>
<evidence type="ECO:0000256" key="8">
    <source>
        <dbReference type="RuleBase" id="RU003953"/>
    </source>
</evidence>
<dbReference type="InterPro" id="IPR032828">
    <property type="entry name" value="PolyA_RNA-bd"/>
</dbReference>
<comment type="similarity">
    <text evidence="8">Belongs to the tRNA nucleotidyltransferase/poly(A) polymerase family.</text>
</comment>
<dbReference type="Pfam" id="PF12627">
    <property type="entry name" value="PolyA_pol_RNAbd"/>
    <property type="match status" value="1"/>
</dbReference>
<name>A0A1G2QUS7_9BACT</name>
<dbReference type="InterPro" id="IPR002646">
    <property type="entry name" value="PolA_pol_head_dom"/>
</dbReference>
<dbReference type="GO" id="GO:0000166">
    <property type="term" value="F:nucleotide binding"/>
    <property type="evidence" value="ECO:0007669"/>
    <property type="project" value="UniProtKB-KW"/>
</dbReference>
<gene>
    <name evidence="10" type="ORF">A2843_01680</name>
</gene>
<dbReference type="CDD" id="cd05398">
    <property type="entry name" value="NT_ClassII-CCAase"/>
    <property type="match status" value="1"/>
</dbReference>
<dbReference type="Gene3D" id="1.10.246.80">
    <property type="match status" value="1"/>
</dbReference>
<dbReference type="Gene3D" id="3.30.460.10">
    <property type="entry name" value="Beta Polymerase, domain 2"/>
    <property type="match status" value="1"/>
</dbReference>
<dbReference type="PANTHER" id="PTHR46173">
    <property type="entry name" value="CCA TRNA NUCLEOTIDYLTRANSFERASE 1, MITOCHONDRIAL"/>
    <property type="match status" value="1"/>
</dbReference>
<dbReference type="InterPro" id="IPR043519">
    <property type="entry name" value="NT_sf"/>
</dbReference>
<dbReference type="SUPFAM" id="SSF81891">
    <property type="entry name" value="Poly A polymerase C-terminal region-like"/>
    <property type="match status" value="1"/>
</dbReference>
<dbReference type="Gene3D" id="1.10.3090.10">
    <property type="entry name" value="cca-adding enzyme, domain 2"/>
    <property type="match status" value="1"/>
</dbReference>
<dbReference type="Pfam" id="PF01743">
    <property type="entry name" value="PolyA_pol"/>
    <property type="match status" value="1"/>
</dbReference>
<evidence type="ECO:0000256" key="1">
    <source>
        <dbReference type="ARBA" id="ARBA00001946"/>
    </source>
</evidence>
<dbReference type="PANTHER" id="PTHR46173:SF1">
    <property type="entry name" value="CCA TRNA NUCLEOTIDYLTRANSFERASE 1, MITOCHONDRIAL"/>
    <property type="match status" value="1"/>
</dbReference>
<keyword evidence="6" id="KW-0547">Nucleotide-binding</keyword>
<dbReference type="GO" id="GO:0016779">
    <property type="term" value="F:nucleotidyltransferase activity"/>
    <property type="evidence" value="ECO:0007669"/>
    <property type="project" value="UniProtKB-KW"/>
</dbReference>
<keyword evidence="3" id="KW-0819">tRNA processing</keyword>
<evidence type="ECO:0000259" key="9">
    <source>
        <dbReference type="PROSITE" id="PS51831"/>
    </source>
</evidence>
<dbReference type="InterPro" id="IPR006674">
    <property type="entry name" value="HD_domain"/>
</dbReference>
<evidence type="ECO:0000256" key="5">
    <source>
        <dbReference type="ARBA" id="ARBA00022723"/>
    </source>
</evidence>
<evidence type="ECO:0000256" key="3">
    <source>
        <dbReference type="ARBA" id="ARBA00022694"/>
    </source>
</evidence>
<evidence type="ECO:0000256" key="7">
    <source>
        <dbReference type="ARBA" id="ARBA00022842"/>
    </source>
</evidence>
<evidence type="ECO:0000256" key="2">
    <source>
        <dbReference type="ARBA" id="ARBA00022679"/>
    </source>
</evidence>
<dbReference type="SUPFAM" id="SSF81301">
    <property type="entry name" value="Nucleotidyltransferase"/>
    <property type="match status" value="1"/>
</dbReference>
<protein>
    <recommendedName>
        <fullName evidence="9">HD domain-containing protein</fullName>
    </recommendedName>
</protein>
<feature type="domain" description="HD" evidence="9">
    <location>
        <begin position="270"/>
        <end position="384"/>
    </location>
</feature>
<keyword evidence="2 8" id="KW-0808">Transferase</keyword>
<dbReference type="PROSITE" id="PS51831">
    <property type="entry name" value="HD"/>
    <property type="match status" value="1"/>
</dbReference>
<reference evidence="10 11" key="1">
    <citation type="journal article" date="2016" name="Nat. Commun.">
        <title>Thousands of microbial genomes shed light on interconnected biogeochemical processes in an aquifer system.</title>
        <authorList>
            <person name="Anantharaman K."/>
            <person name="Brown C.T."/>
            <person name="Hug L.A."/>
            <person name="Sharon I."/>
            <person name="Castelle C.J."/>
            <person name="Probst A.J."/>
            <person name="Thomas B.C."/>
            <person name="Singh A."/>
            <person name="Wilkins M.J."/>
            <person name="Karaoz U."/>
            <person name="Brodie E.L."/>
            <person name="Williams K.H."/>
            <person name="Hubbard S.S."/>
            <person name="Banfield J.F."/>
        </authorList>
    </citation>
    <scope>NUCLEOTIDE SEQUENCE [LARGE SCALE GENOMIC DNA]</scope>
</reference>
<keyword evidence="8" id="KW-0694">RNA-binding</keyword>
<dbReference type="GO" id="GO:0046872">
    <property type="term" value="F:metal ion binding"/>
    <property type="evidence" value="ECO:0007669"/>
    <property type="project" value="UniProtKB-KW"/>
</dbReference>
<dbReference type="NCBIfam" id="TIGR00277">
    <property type="entry name" value="HDIG"/>
    <property type="match status" value="1"/>
</dbReference>
<evidence type="ECO:0000313" key="11">
    <source>
        <dbReference type="Proteomes" id="UP000178170"/>
    </source>
</evidence>
<dbReference type="Pfam" id="PF01966">
    <property type="entry name" value="HD"/>
    <property type="match status" value="1"/>
</dbReference>
<organism evidence="10 11">
    <name type="scientific">Candidatus Wildermuthbacteria bacterium RIFCSPHIGHO2_01_FULL_48_27b</name>
    <dbReference type="NCBI Taxonomy" id="1802447"/>
    <lineage>
        <taxon>Bacteria</taxon>
        <taxon>Candidatus Wildermuthiibacteriota</taxon>
    </lineage>
</organism>
<comment type="cofactor">
    <cofactor evidence="1">
        <name>Mg(2+)</name>
        <dbReference type="ChEBI" id="CHEBI:18420"/>
    </cofactor>
</comment>
<proteinExistence type="inferred from homology"/>
<comment type="caution">
    <text evidence="10">The sequence shown here is derived from an EMBL/GenBank/DDBJ whole genome shotgun (WGS) entry which is preliminary data.</text>
</comment>